<keyword evidence="2" id="KW-1185">Reference proteome</keyword>
<name>A0A1I7TPM8_9PELO</name>
<feature type="region of interest" description="Disordered" evidence="1">
    <location>
        <begin position="73"/>
        <end position="103"/>
    </location>
</feature>
<feature type="region of interest" description="Disordered" evidence="1">
    <location>
        <begin position="163"/>
        <end position="188"/>
    </location>
</feature>
<evidence type="ECO:0000313" key="3">
    <source>
        <dbReference type="WBParaSite" id="Csp11.Scaffold629.g10525.t1"/>
    </source>
</evidence>
<dbReference type="WBParaSite" id="Csp11.Scaffold629.g10525.t1">
    <property type="protein sequence ID" value="Csp11.Scaffold629.g10525.t1"/>
    <property type="gene ID" value="Csp11.Scaffold629.g10525"/>
</dbReference>
<dbReference type="Proteomes" id="UP000095282">
    <property type="component" value="Unplaced"/>
</dbReference>
<dbReference type="AlphaFoldDB" id="A0A1I7TPM8"/>
<evidence type="ECO:0000256" key="1">
    <source>
        <dbReference type="SAM" id="MobiDB-lite"/>
    </source>
</evidence>
<organism evidence="2 3">
    <name type="scientific">Caenorhabditis tropicalis</name>
    <dbReference type="NCBI Taxonomy" id="1561998"/>
    <lineage>
        <taxon>Eukaryota</taxon>
        <taxon>Metazoa</taxon>
        <taxon>Ecdysozoa</taxon>
        <taxon>Nematoda</taxon>
        <taxon>Chromadorea</taxon>
        <taxon>Rhabditida</taxon>
        <taxon>Rhabditina</taxon>
        <taxon>Rhabditomorpha</taxon>
        <taxon>Rhabditoidea</taxon>
        <taxon>Rhabditidae</taxon>
        <taxon>Peloderinae</taxon>
        <taxon>Caenorhabditis</taxon>
    </lineage>
</organism>
<sequence length="301" mass="33887">MPATFANAGLYTMTLEAMLLSPAAEKKDEKKAFQDEILLKKTKSVSRLVEKYETGQLDETIGEALERMSLEPCHVAPTPKPRTNQDSDEISRNLEDPVAPESSSKVILETPILKKSAPKPLNTEILDSKPTKIEPLRPYYSPLRSNDSILVRQEQMRVKKGSICLSSNDSPPSEPSTSSSHSSGFSLSNTDEMEMNIYHKLARAQIHNTFPKYYSWNTETLRTISEHVSSIRLEALEGAPKDSKTRIMMTIYQKCVNGKVTKEMDALTATIFDLMDTNVHEKKISVFEEYVVAKYSKKLFS</sequence>
<dbReference type="eggNOG" id="ENOG502TJK4">
    <property type="taxonomic scope" value="Eukaryota"/>
</dbReference>
<protein>
    <submittedName>
        <fullName evidence="3">DUF4806 domain-containing protein</fullName>
    </submittedName>
</protein>
<reference evidence="3" key="1">
    <citation type="submission" date="2016-11" db="UniProtKB">
        <authorList>
            <consortium name="WormBaseParasite"/>
        </authorList>
    </citation>
    <scope>IDENTIFICATION</scope>
</reference>
<proteinExistence type="predicted"/>
<evidence type="ECO:0000313" key="2">
    <source>
        <dbReference type="Proteomes" id="UP000095282"/>
    </source>
</evidence>
<feature type="compositionally biased region" description="Basic and acidic residues" evidence="1">
    <location>
        <begin position="83"/>
        <end position="95"/>
    </location>
</feature>
<feature type="compositionally biased region" description="Low complexity" evidence="1">
    <location>
        <begin position="166"/>
        <end position="188"/>
    </location>
</feature>
<accession>A0A1I7TPM8</accession>